<gene>
    <name evidence="5" type="ordered locus">DP2457</name>
</gene>
<evidence type="ECO:0000313" key="5">
    <source>
        <dbReference type="EMBL" id="CAG37186.1"/>
    </source>
</evidence>
<keyword evidence="3" id="KW-0704">Schiff base</keyword>
<dbReference type="EC" id="4.1.2.13" evidence="1"/>
<evidence type="ECO:0000256" key="3">
    <source>
        <dbReference type="ARBA" id="ARBA00023270"/>
    </source>
</evidence>
<dbReference type="Pfam" id="PF01791">
    <property type="entry name" value="DeoC"/>
    <property type="match status" value="1"/>
</dbReference>
<dbReference type="InterPro" id="IPR002915">
    <property type="entry name" value="DeoC/FbaB/LacD_aldolase"/>
</dbReference>
<evidence type="ECO:0000313" key="6">
    <source>
        <dbReference type="Proteomes" id="UP000000602"/>
    </source>
</evidence>
<dbReference type="Gene3D" id="3.20.20.70">
    <property type="entry name" value="Aldolase class I"/>
    <property type="match status" value="1"/>
</dbReference>
<dbReference type="AlphaFoldDB" id="Q6AKD9"/>
<dbReference type="HOGENOM" id="CLU_057069_2_2_7"/>
<dbReference type="Proteomes" id="UP000000602">
    <property type="component" value="Chromosome"/>
</dbReference>
<dbReference type="SMART" id="SM01133">
    <property type="entry name" value="DeoC"/>
    <property type="match status" value="1"/>
</dbReference>
<evidence type="ECO:0000256" key="2">
    <source>
        <dbReference type="ARBA" id="ARBA00023239"/>
    </source>
</evidence>
<sequence length="328" mass="36194">MMFETLYSTMKRSERIQKENAAMNLKEDDILVPLDVPKAERENYIHNYLAITQNCGRLMLFAGDQKVEHLNSDFYGEGIHPDDGNPEHLFRIASQANIGVFATQLGLIARYGSSYADVPYLVKLNSRTNLVKTSQSDPFSNQWLDVQQVVDFRKNSGLNILAVGYTVYLGSEYEPEMLHQAAQIISHAHQHGLISVLWVYPRGKAVADEKDPHLIAGATGAAACLGSDFVKVNYPKKEDCASKEIFKEAVMAAGRTKVVCAGGSSDDVEGFLERLYDQIHVSGASGNATGRNIHQKALKEAIRMCNAIYAITVDGKTVNEAMKIYTAA</sequence>
<organism evidence="5 6">
    <name type="scientific">Desulfotalea psychrophila (strain LSv54 / DSM 12343)</name>
    <dbReference type="NCBI Taxonomy" id="177439"/>
    <lineage>
        <taxon>Bacteria</taxon>
        <taxon>Pseudomonadati</taxon>
        <taxon>Thermodesulfobacteriota</taxon>
        <taxon>Desulfobulbia</taxon>
        <taxon>Desulfobulbales</taxon>
        <taxon>Desulfocapsaceae</taxon>
        <taxon>Desulfotalea</taxon>
    </lineage>
</organism>
<protein>
    <recommendedName>
        <fullName evidence="1">fructose-bisphosphate aldolase</fullName>
        <ecNumber evidence="1">4.1.2.13</ecNumber>
    </recommendedName>
</protein>
<keyword evidence="6" id="KW-1185">Reference proteome</keyword>
<dbReference type="NCBIfam" id="NF005321">
    <property type="entry name" value="PRK06852.1"/>
    <property type="match status" value="1"/>
</dbReference>
<accession>Q6AKD9</accession>
<dbReference type="GO" id="GO:0006096">
    <property type="term" value="P:glycolytic process"/>
    <property type="evidence" value="ECO:0007669"/>
    <property type="project" value="UniProtKB-KW"/>
</dbReference>
<comment type="similarity">
    <text evidence="4">Belongs to the DeoC/FbaB aldolase family. FbaB subfamily.</text>
</comment>
<dbReference type="CDD" id="cd00958">
    <property type="entry name" value="DhnA"/>
    <property type="match status" value="1"/>
</dbReference>
<dbReference type="InterPro" id="IPR050456">
    <property type="entry name" value="DeoC/FbaB_aldolase"/>
</dbReference>
<dbReference type="PANTHER" id="PTHR47916:SF4">
    <property type="entry name" value="FRUCTOSE-BISPHOSPHATE ALDOLASE CLASS 1"/>
    <property type="match status" value="1"/>
</dbReference>
<dbReference type="InterPro" id="IPR041720">
    <property type="entry name" value="FbaB-like"/>
</dbReference>
<evidence type="ECO:0000256" key="1">
    <source>
        <dbReference type="ARBA" id="ARBA00013068"/>
    </source>
</evidence>
<reference evidence="6" key="1">
    <citation type="journal article" date="2004" name="Environ. Microbiol.">
        <title>The genome of Desulfotalea psychrophila, a sulfate-reducing bacterium from permanently cold Arctic sediments.</title>
        <authorList>
            <person name="Rabus R."/>
            <person name="Ruepp A."/>
            <person name="Frickey T."/>
            <person name="Rattei T."/>
            <person name="Fartmann B."/>
            <person name="Stark M."/>
            <person name="Bauer M."/>
            <person name="Zibat A."/>
            <person name="Lombardot T."/>
            <person name="Becker I."/>
            <person name="Amann J."/>
            <person name="Gellner K."/>
            <person name="Teeling H."/>
            <person name="Leuschner W.D."/>
            <person name="Gloeckner F.-O."/>
            <person name="Lupas A.N."/>
            <person name="Amann R."/>
            <person name="Klenk H.-P."/>
        </authorList>
    </citation>
    <scope>NUCLEOTIDE SEQUENCE [LARGE SCALE GENOMIC DNA]</scope>
    <source>
        <strain evidence="6">DSM 12343 / LSv54</strain>
    </source>
</reference>
<keyword evidence="2" id="KW-0456">Lyase</keyword>
<evidence type="ECO:0000256" key="4">
    <source>
        <dbReference type="ARBA" id="ARBA00049653"/>
    </source>
</evidence>
<dbReference type="SUPFAM" id="SSF51569">
    <property type="entry name" value="Aldolase"/>
    <property type="match status" value="1"/>
</dbReference>
<dbReference type="STRING" id="177439.DP2457"/>
<dbReference type="PANTHER" id="PTHR47916">
    <property type="entry name" value="FRUCTOSE-BISPHOSPHATE ALDOLASE CLASS 1"/>
    <property type="match status" value="1"/>
</dbReference>
<dbReference type="eggNOG" id="COG1830">
    <property type="taxonomic scope" value="Bacteria"/>
</dbReference>
<name>Q6AKD9_DESPS</name>
<dbReference type="EMBL" id="CR522870">
    <property type="protein sequence ID" value="CAG37186.1"/>
    <property type="molecule type" value="Genomic_DNA"/>
</dbReference>
<proteinExistence type="inferred from homology"/>
<dbReference type="KEGG" id="dps:DP2457"/>
<dbReference type="GO" id="GO:0004332">
    <property type="term" value="F:fructose-bisphosphate aldolase activity"/>
    <property type="evidence" value="ECO:0007669"/>
    <property type="project" value="UniProtKB-EC"/>
</dbReference>
<dbReference type="InterPro" id="IPR013785">
    <property type="entry name" value="Aldolase_TIM"/>
</dbReference>